<reference evidence="4" key="3">
    <citation type="submission" date="2016-06" db="UniProtKB">
        <authorList>
            <consortium name="WormBaseParasite"/>
        </authorList>
    </citation>
    <scope>IDENTIFICATION</scope>
</reference>
<sequence>MEKMNLKQRQHQKETNDKIGWLNEDQEQCVSIDQFLLMQTDQKALLERLEQKQTANSEQQKADQKAQSSTIDQHFREKIKQIELEFKGMEQLKEKVIAKMEEHQNKQQQTIDALTEKLNVSIDQFSRLQTTINDLEHKQKDDQEELLLKMVAKLEDQKLSNANKFADIEQQEYALQETVVNIEKYQKELQEKVVKMEKYRKEHQQNIGDLQKTVGALREIGLTPQNQWDSAACHKDLALSEPDQLIVQQNGENWGYRSVLAEQPSTKKDFGIFYYEVGILGSKG</sequence>
<evidence type="ECO:0000313" key="4">
    <source>
        <dbReference type="WBParaSite" id="GPLIN_001057500"/>
    </source>
</evidence>
<feature type="compositionally biased region" description="Polar residues" evidence="2">
    <location>
        <begin position="52"/>
        <end position="72"/>
    </location>
</feature>
<organism evidence="3 4">
    <name type="scientific">Globodera pallida</name>
    <name type="common">Potato cyst nematode worm</name>
    <name type="synonym">Heterodera pallida</name>
    <dbReference type="NCBI Taxonomy" id="36090"/>
    <lineage>
        <taxon>Eukaryota</taxon>
        <taxon>Metazoa</taxon>
        <taxon>Ecdysozoa</taxon>
        <taxon>Nematoda</taxon>
        <taxon>Chromadorea</taxon>
        <taxon>Rhabditida</taxon>
        <taxon>Tylenchina</taxon>
        <taxon>Tylenchomorpha</taxon>
        <taxon>Tylenchoidea</taxon>
        <taxon>Heteroderidae</taxon>
        <taxon>Heteroderinae</taxon>
        <taxon>Globodera</taxon>
    </lineage>
</organism>
<protein>
    <submittedName>
        <fullName evidence="4">B30.2/SPRY domain-containing protein</fullName>
    </submittedName>
</protein>
<dbReference type="Gene3D" id="2.60.120.920">
    <property type="match status" value="1"/>
</dbReference>
<dbReference type="AlphaFoldDB" id="A0A183CCH4"/>
<dbReference type="InterPro" id="IPR043136">
    <property type="entry name" value="B30.2/SPRY_sf"/>
</dbReference>
<name>A0A183CCH4_GLOPA</name>
<accession>A0A183CCH4</accession>
<reference evidence="3" key="2">
    <citation type="submission" date="2014-05" db="EMBL/GenBank/DDBJ databases">
        <title>The genome and life-stage specific transcriptomes of Globodera pallida elucidate key aspects of plant parasitism by a cyst nematode.</title>
        <authorList>
            <person name="Cotton J.A."/>
            <person name="Lilley C.J."/>
            <person name="Jones L.M."/>
            <person name="Kikuchi T."/>
            <person name="Reid A.J."/>
            <person name="Thorpe P."/>
            <person name="Tsai I.J."/>
            <person name="Beasley H."/>
            <person name="Blok V."/>
            <person name="Cock P.J.A."/>
            <person name="Van den Akker S.E."/>
            <person name="Holroyd N."/>
            <person name="Hunt M."/>
            <person name="Mantelin S."/>
            <person name="Naghra H."/>
            <person name="Pain A."/>
            <person name="Palomares-Rius J.E."/>
            <person name="Zarowiecki M."/>
            <person name="Berriman M."/>
            <person name="Jones J.T."/>
            <person name="Urwin P.E."/>
        </authorList>
    </citation>
    <scope>NUCLEOTIDE SEQUENCE [LARGE SCALE GENOMIC DNA]</scope>
    <source>
        <strain evidence="3">Lindley</strain>
    </source>
</reference>
<evidence type="ECO:0000256" key="1">
    <source>
        <dbReference type="SAM" id="Coils"/>
    </source>
</evidence>
<feature type="region of interest" description="Disordered" evidence="2">
    <location>
        <begin position="51"/>
        <end position="72"/>
    </location>
</feature>
<feature type="coiled-coil region" evidence="1">
    <location>
        <begin position="79"/>
        <end position="206"/>
    </location>
</feature>
<proteinExistence type="predicted"/>
<reference evidence="3" key="1">
    <citation type="submission" date="2013-12" db="EMBL/GenBank/DDBJ databases">
        <authorList>
            <person name="Aslett M."/>
        </authorList>
    </citation>
    <scope>NUCLEOTIDE SEQUENCE [LARGE SCALE GENOMIC DNA]</scope>
    <source>
        <strain evidence="3">Lindley</strain>
    </source>
</reference>
<keyword evidence="3" id="KW-1185">Reference proteome</keyword>
<keyword evidence="1" id="KW-0175">Coiled coil</keyword>
<dbReference type="Proteomes" id="UP000050741">
    <property type="component" value="Unassembled WGS sequence"/>
</dbReference>
<evidence type="ECO:0000256" key="2">
    <source>
        <dbReference type="SAM" id="MobiDB-lite"/>
    </source>
</evidence>
<evidence type="ECO:0000313" key="3">
    <source>
        <dbReference type="Proteomes" id="UP000050741"/>
    </source>
</evidence>
<dbReference type="WBParaSite" id="GPLIN_001057500">
    <property type="protein sequence ID" value="GPLIN_001057500"/>
    <property type="gene ID" value="GPLIN_001057500"/>
</dbReference>